<name>A0ABS2UQ61_9ACTN</name>
<reference evidence="1 2" key="1">
    <citation type="journal article" date="2016" name="Arch. Microbiol.">
        <title>Streptomyces zhihengii sp. nov., isolated from rhizospheric soil of Psammosilene tunicoides.</title>
        <authorList>
            <person name="Huang M.J."/>
            <person name="Fei J.J."/>
            <person name="Salam N."/>
            <person name="Kim C.J."/>
            <person name="Hozzein W.N."/>
            <person name="Xiao M."/>
            <person name="Huang H.Q."/>
            <person name="Li W.J."/>
        </authorList>
    </citation>
    <scope>NUCLEOTIDE SEQUENCE [LARGE SCALE GENOMIC DNA]</scope>
    <source>
        <strain evidence="1 2">YIM T102</strain>
    </source>
</reference>
<dbReference type="Proteomes" id="UP000664109">
    <property type="component" value="Unassembled WGS sequence"/>
</dbReference>
<sequence>MSSTFTGTKGGGARRRGPRRGACAAGLAALALLVTACGDDPAGAQVPDGWQVMRTDSVEVARPASFTEQGPGERSTYNAAAATLEEGGRTVAVITVQLGFTNARTPEQAAIGAEAGIALGATVEGQRDVRVAGGEKVRDARRIDFTFTAPGEPGGPAEGTRVDGVIVAGLDSAETAYAVRVDTAQGVLSDADVRRIVESISVK</sequence>
<accession>A0ABS2UQ61</accession>
<comment type="caution">
    <text evidence="1">The sequence shown here is derived from an EMBL/GenBank/DDBJ whole genome shotgun (WGS) entry which is preliminary data.</text>
</comment>
<proteinExistence type="predicted"/>
<evidence type="ECO:0000313" key="1">
    <source>
        <dbReference type="EMBL" id="MBM9619622.1"/>
    </source>
</evidence>
<keyword evidence="2" id="KW-1185">Reference proteome</keyword>
<dbReference type="RefSeq" id="WP_205373733.1">
    <property type="nucleotide sequence ID" value="NZ_JAFEJA010000001.1"/>
</dbReference>
<gene>
    <name evidence="1" type="ORF">JE024_12935</name>
</gene>
<protein>
    <recommendedName>
        <fullName evidence="3">Lipoprotein</fullName>
    </recommendedName>
</protein>
<evidence type="ECO:0000313" key="2">
    <source>
        <dbReference type="Proteomes" id="UP000664109"/>
    </source>
</evidence>
<organism evidence="1 2">
    <name type="scientific">Streptomyces zhihengii</name>
    <dbReference type="NCBI Taxonomy" id="1818004"/>
    <lineage>
        <taxon>Bacteria</taxon>
        <taxon>Bacillati</taxon>
        <taxon>Actinomycetota</taxon>
        <taxon>Actinomycetes</taxon>
        <taxon>Kitasatosporales</taxon>
        <taxon>Streptomycetaceae</taxon>
        <taxon>Streptomyces</taxon>
    </lineage>
</organism>
<dbReference type="EMBL" id="JAFEJA010000001">
    <property type="protein sequence ID" value="MBM9619622.1"/>
    <property type="molecule type" value="Genomic_DNA"/>
</dbReference>
<evidence type="ECO:0008006" key="3">
    <source>
        <dbReference type="Google" id="ProtNLM"/>
    </source>
</evidence>